<organism evidence="1 2">
    <name type="scientific">Ancylostoma ceylanicum</name>
    <dbReference type="NCBI Taxonomy" id="53326"/>
    <lineage>
        <taxon>Eukaryota</taxon>
        <taxon>Metazoa</taxon>
        <taxon>Ecdysozoa</taxon>
        <taxon>Nematoda</taxon>
        <taxon>Chromadorea</taxon>
        <taxon>Rhabditida</taxon>
        <taxon>Rhabditina</taxon>
        <taxon>Rhabditomorpha</taxon>
        <taxon>Strongyloidea</taxon>
        <taxon>Ancylostomatidae</taxon>
        <taxon>Ancylostomatinae</taxon>
        <taxon>Ancylostoma</taxon>
    </lineage>
</organism>
<proteinExistence type="predicted"/>
<dbReference type="EMBL" id="JARK01001447">
    <property type="protein sequence ID" value="EYC00947.1"/>
    <property type="molecule type" value="Genomic_DNA"/>
</dbReference>
<gene>
    <name evidence="1" type="primary">Acey_s0111.g213</name>
    <name evidence="1" type="ORF">Y032_0111g213</name>
</gene>
<sequence length="137" mass="15546">MPAVDIDSLLDEKEAVEPFNNILTAIRTLDRKLDSTNRTLDIVRQSCDLIIERTTPAPPAFCPLELNRDEHTSRRCHQYPDVAARAMRVAALLLCEKCLKPSHETRCEASCSICSRDHNSLLCPNRTPSAPFRKRKM</sequence>
<comment type="caution">
    <text evidence="1">The sequence shown here is derived from an EMBL/GenBank/DDBJ whole genome shotgun (WGS) entry which is preliminary data.</text>
</comment>
<accession>A0A016TE38</accession>
<reference evidence="2" key="1">
    <citation type="journal article" date="2015" name="Nat. Genet.">
        <title>The genome and transcriptome of the zoonotic hookworm Ancylostoma ceylanicum identify infection-specific gene families.</title>
        <authorList>
            <person name="Schwarz E.M."/>
            <person name="Hu Y."/>
            <person name="Antoshechkin I."/>
            <person name="Miller M.M."/>
            <person name="Sternberg P.W."/>
            <person name="Aroian R.V."/>
        </authorList>
    </citation>
    <scope>NUCLEOTIDE SEQUENCE</scope>
    <source>
        <strain evidence="2">HY135</strain>
    </source>
</reference>
<evidence type="ECO:0000313" key="1">
    <source>
        <dbReference type="EMBL" id="EYC00947.1"/>
    </source>
</evidence>
<protein>
    <submittedName>
        <fullName evidence="1">Uncharacterized protein</fullName>
    </submittedName>
</protein>
<evidence type="ECO:0000313" key="2">
    <source>
        <dbReference type="Proteomes" id="UP000024635"/>
    </source>
</evidence>
<dbReference type="AlphaFoldDB" id="A0A016TE38"/>
<keyword evidence="2" id="KW-1185">Reference proteome</keyword>
<dbReference type="Proteomes" id="UP000024635">
    <property type="component" value="Unassembled WGS sequence"/>
</dbReference>
<name>A0A016TE38_9BILA</name>